<dbReference type="InterPro" id="IPR002912">
    <property type="entry name" value="ACT_dom"/>
</dbReference>
<dbReference type="GeneID" id="96624540"/>
<reference evidence="3 4" key="1">
    <citation type="submission" date="2020-09" db="EMBL/GenBank/DDBJ databases">
        <title>Investigation of environmental microbes.</title>
        <authorList>
            <person name="Ou Y."/>
            <person name="Kang Q."/>
        </authorList>
    </citation>
    <scope>NUCLEOTIDE SEQUENCE [LARGE SCALE GENOMIC DNA]</scope>
    <source>
        <strain evidence="3 4">KJZ-14</strain>
    </source>
</reference>
<dbReference type="Gene3D" id="3.30.70.260">
    <property type="match status" value="1"/>
</dbReference>
<dbReference type="RefSeq" id="WP_168614206.1">
    <property type="nucleotide sequence ID" value="NZ_BAAAOX010000016.1"/>
</dbReference>
<sequence length="89" mass="9977">MKIILTVTGLDHTGIVGAVATELTRQDVNIENVSQSLMDEYFTMIMQCSFDENTQNLADLQDAMKKVGEAQKVKVRIQSEDIFKAMHSL</sequence>
<evidence type="ECO:0000313" key="3">
    <source>
        <dbReference type="EMBL" id="QNV37502.1"/>
    </source>
</evidence>
<accession>A0A7H2BCV6</accession>
<dbReference type="AlphaFoldDB" id="A0A7H2BCV6"/>
<evidence type="ECO:0000313" key="4">
    <source>
        <dbReference type="Proteomes" id="UP000516404"/>
    </source>
</evidence>
<comment type="similarity">
    <text evidence="1">Belongs to the UPF0237 family.</text>
</comment>
<dbReference type="InterPro" id="IPR045865">
    <property type="entry name" value="ACT-like_dom_sf"/>
</dbReference>
<feature type="domain" description="ACT" evidence="2">
    <location>
        <begin position="4"/>
        <end position="78"/>
    </location>
</feature>
<keyword evidence="4" id="KW-1185">Reference proteome</keyword>
<organism evidence="3 4">
    <name type="scientific">Rothia terrae</name>
    <dbReference type="NCBI Taxonomy" id="396015"/>
    <lineage>
        <taxon>Bacteria</taxon>
        <taxon>Bacillati</taxon>
        <taxon>Actinomycetota</taxon>
        <taxon>Actinomycetes</taxon>
        <taxon>Micrococcales</taxon>
        <taxon>Micrococcaceae</taxon>
        <taxon>Rothia</taxon>
    </lineage>
</organism>
<dbReference type="CDD" id="cd04872">
    <property type="entry name" value="ACT_1ZPV"/>
    <property type="match status" value="1"/>
</dbReference>
<evidence type="ECO:0000256" key="1">
    <source>
        <dbReference type="HAMAP-Rule" id="MF_01054"/>
    </source>
</evidence>
<dbReference type="EMBL" id="CP061539">
    <property type="protein sequence ID" value="QNV37502.1"/>
    <property type="molecule type" value="Genomic_DNA"/>
</dbReference>
<gene>
    <name evidence="3" type="ORF">IDM49_09840</name>
</gene>
<dbReference type="SUPFAM" id="SSF55021">
    <property type="entry name" value="ACT-like"/>
    <property type="match status" value="1"/>
</dbReference>
<dbReference type="InterPro" id="IPR022986">
    <property type="entry name" value="UPF0237_ACT"/>
</dbReference>
<dbReference type="NCBIfam" id="NF001220">
    <property type="entry name" value="PRK00194.1"/>
    <property type="match status" value="1"/>
</dbReference>
<dbReference type="Pfam" id="PF13740">
    <property type="entry name" value="ACT_6"/>
    <property type="match status" value="1"/>
</dbReference>
<protein>
    <recommendedName>
        <fullName evidence="1">UPF0237 protein IDM49_09840</fullName>
    </recommendedName>
</protein>
<proteinExistence type="inferred from homology"/>
<dbReference type="KEGG" id="rter:IDM49_09840"/>
<dbReference type="HAMAP" id="MF_01054">
    <property type="entry name" value="UPF0237"/>
    <property type="match status" value="1"/>
</dbReference>
<dbReference type="PROSITE" id="PS51671">
    <property type="entry name" value="ACT"/>
    <property type="match status" value="1"/>
</dbReference>
<dbReference type="Proteomes" id="UP000516404">
    <property type="component" value="Chromosome"/>
</dbReference>
<evidence type="ECO:0000259" key="2">
    <source>
        <dbReference type="PROSITE" id="PS51671"/>
    </source>
</evidence>
<name>A0A7H2BCV6_9MICC</name>